<sequence length="305" mass="32540">MLPARVTQDYIHRVVQREPLCHNSLDRRCVVSVQDQGSFAQQAIAENYRRYLQPYLFDPWAQLLVSSVDLERGQTVFDVAAGTGAVTRAAASAVGQAGRVIACDISGPMLAALTEAQPSGSGAAIETLVCSATAIDLPDSSVDVAFCHQGLPFMPDRVAVAQEVLRVLRPAGTVAVAVWALGAPLYPFDRYAEFMLSRMPESPFARIMASGALSMTALSVESALKDGGFREVSAHDEKLTVRWDSAAAEARGITGTPFAAELALLPADDRSSFLKDLAKWLADDEGEPVSYSTTAVFGFGVAPSK</sequence>
<keyword evidence="3 5" id="KW-0808">Transferase</keyword>
<dbReference type="InterPro" id="IPR029063">
    <property type="entry name" value="SAM-dependent_MTases_sf"/>
</dbReference>
<dbReference type="SUPFAM" id="SSF53335">
    <property type="entry name" value="S-adenosyl-L-methionine-dependent methyltransferases"/>
    <property type="match status" value="1"/>
</dbReference>
<dbReference type="InterPro" id="IPR013216">
    <property type="entry name" value="Methyltransf_11"/>
</dbReference>
<dbReference type="AlphaFoldDB" id="A0A2M9D265"/>
<dbReference type="Pfam" id="PF08241">
    <property type="entry name" value="Methyltransf_11"/>
    <property type="match status" value="1"/>
</dbReference>
<reference evidence="5 6" key="1">
    <citation type="submission" date="2017-11" db="EMBL/GenBank/DDBJ databases">
        <title>Genomic Encyclopedia of Archaeal and Bacterial Type Strains, Phase II (KMG-II): From Individual Species to Whole Genera.</title>
        <authorList>
            <person name="Goeker M."/>
        </authorList>
    </citation>
    <scope>NUCLEOTIDE SEQUENCE [LARGE SCALE GENOMIC DNA]</scope>
    <source>
        <strain evidence="5 6">DSM 16400</strain>
    </source>
</reference>
<dbReference type="CDD" id="cd02440">
    <property type="entry name" value="AdoMet_MTases"/>
    <property type="match status" value="1"/>
</dbReference>
<dbReference type="EMBL" id="PGFH01000002">
    <property type="protein sequence ID" value="PJJ78270.1"/>
    <property type="molecule type" value="Genomic_DNA"/>
</dbReference>
<evidence type="ECO:0000313" key="5">
    <source>
        <dbReference type="EMBL" id="PJJ78270.1"/>
    </source>
</evidence>
<comment type="caution">
    <text evidence="5">The sequence shown here is derived from an EMBL/GenBank/DDBJ whole genome shotgun (WGS) entry which is preliminary data.</text>
</comment>
<accession>A0A2M9D265</accession>
<keyword evidence="6" id="KW-1185">Reference proteome</keyword>
<evidence type="ECO:0000256" key="3">
    <source>
        <dbReference type="ARBA" id="ARBA00022679"/>
    </source>
</evidence>
<dbReference type="Proteomes" id="UP000231742">
    <property type="component" value="Unassembled WGS sequence"/>
</dbReference>
<comment type="similarity">
    <text evidence="1">Belongs to the methyltransferase superfamily.</text>
</comment>
<dbReference type="Gene3D" id="3.40.50.150">
    <property type="entry name" value="Vaccinia Virus protein VP39"/>
    <property type="match status" value="1"/>
</dbReference>
<evidence type="ECO:0000313" key="6">
    <source>
        <dbReference type="Proteomes" id="UP000231742"/>
    </source>
</evidence>
<dbReference type="PANTHER" id="PTHR44942">
    <property type="entry name" value="METHYLTRANSF_11 DOMAIN-CONTAINING PROTEIN"/>
    <property type="match status" value="1"/>
</dbReference>
<name>A0A2M9D265_9MICO</name>
<evidence type="ECO:0000259" key="4">
    <source>
        <dbReference type="Pfam" id="PF08241"/>
    </source>
</evidence>
<evidence type="ECO:0000256" key="1">
    <source>
        <dbReference type="ARBA" id="ARBA00008361"/>
    </source>
</evidence>
<evidence type="ECO:0000256" key="2">
    <source>
        <dbReference type="ARBA" id="ARBA00022603"/>
    </source>
</evidence>
<dbReference type="RefSeq" id="WP_100389328.1">
    <property type="nucleotide sequence ID" value="NZ_BMZU01000002.1"/>
</dbReference>
<gene>
    <name evidence="5" type="ORF">CLV85_1836</name>
</gene>
<keyword evidence="2 5" id="KW-0489">Methyltransferase</keyword>
<dbReference type="PANTHER" id="PTHR44942:SF4">
    <property type="entry name" value="METHYLTRANSFERASE TYPE 11 DOMAIN-CONTAINING PROTEIN"/>
    <property type="match status" value="1"/>
</dbReference>
<proteinExistence type="inferred from homology"/>
<feature type="domain" description="Methyltransferase type 11" evidence="4">
    <location>
        <begin position="78"/>
        <end position="175"/>
    </location>
</feature>
<dbReference type="GO" id="GO:0008757">
    <property type="term" value="F:S-adenosylmethionine-dependent methyltransferase activity"/>
    <property type="evidence" value="ECO:0007669"/>
    <property type="project" value="InterPro"/>
</dbReference>
<dbReference type="GO" id="GO:0032259">
    <property type="term" value="P:methylation"/>
    <property type="evidence" value="ECO:0007669"/>
    <property type="project" value="UniProtKB-KW"/>
</dbReference>
<dbReference type="InterPro" id="IPR051052">
    <property type="entry name" value="Diverse_substrate_MTase"/>
</dbReference>
<protein>
    <submittedName>
        <fullName evidence="5">Methyltransferase family protein</fullName>
    </submittedName>
</protein>
<organism evidence="5 6">
    <name type="scientific">Salinibacterium amurskyense</name>
    <dbReference type="NCBI Taxonomy" id="205941"/>
    <lineage>
        <taxon>Bacteria</taxon>
        <taxon>Bacillati</taxon>
        <taxon>Actinomycetota</taxon>
        <taxon>Actinomycetes</taxon>
        <taxon>Micrococcales</taxon>
        <taxon>Microbacteriaceae</taxon>
        <taxon>Salinibacterium</taxon>
    </lineage>
</organism>